<dbReference type="GO" id="GO:0016042">
    <property type="term" value="P:lipid catabolic process"/>
    <property type="evidence" value="ECO:0007669"/>
    <property type="project" value="UniProtKB-KW"/>
</dbReference>
<dbReference type="SUPFAM" id="SSF53474">
    <property type="entry name" value="alpha/beta-Hydrolases"/>
    <property type="match status" value="1"/>
</dbReference>
<feature type="domain" description="DUF1400" evidence="4">
    <location>
        <begin position="43"/>
        <end position="169"/>
    </location>
</feature>
<keyword evidence="6" id="KW-1185">Reference proteome</keyword>
<dbReference type="AlphaFoldDB" id="A0AAE4FRB0"/>
<evidence type="ECO:0000256" key="1">
    <source>
        <dbReference type="ARBA" id="ARBA00022801"/>
    </source>
</evidence>
<dbReference type="PANTHER" id="PTHR10272:SF13">
    <property type="entry name" value="POLY(ETHYLENE TEREPHTHALATE) HYDROLASE"/>
    <property type="match status" value="1"/>
</dbReference>
<evidence type="ECO:0000313" key="5">
    <source>
        <dbReference type="EMBL" id="MDS3859491.1"/>
    </source>
</evidence>
<proteinExistence type="predicted"/>
<dbReference type="EMBL" id="JAVMIP010000001">
    <property type="protein sequence ID" value="MDS3859491.1"/>
    <property type="molecule type" value="Genomic_DNA"/>
</dbReference>
<keyword evidence="1 5" id="KW-0378">Hydrolase</keyword>
<evidence type="ECO:0000256" key="3">
    <source>
        <dbReference type="ARBA" id="ARBA00023098"/>
    </source>
</evidence>
<reference evidence="6" key="1">
    <citation type="submission" date="2023-07" db="EMBL/GenBank/DDBJ databases">
        <authorList>
            <person name="Luz R."/>
            <person name="Cordeiro R."/>
            <person name="Fonseca A."/>
            <person name="Goncalves V."/>
        </authorList>
    </citation>
    <scope>NUCLEOTIDE SEQUENCE [LARGE SCALE GENOMIC DNA]</scope>
    <source>
        <strain evidence="6">BACA0444</strain>
    </source>
</reference>
<dbReference type="Proteomes" id="UP001268256">
    <property type="component" value="Unassembled WGS sequence"/>
</dbReference>
<comment type="caution">
    <text evidence="5">The sequence shown here is derived from an EMBL/GenBank/DDBJ whole genome shotgun (WGS) entry which is preliminary data.</text>
</comment>
<evidence type="ECO:0000256" key="2">
    <source>
        <dbReference type="ARBA" id="ARBA00022963"/>
    </source>
</evidence>
<keyword evidence="3" id="KW-0443">Lipid metabolism</keyword>
<evidence type="ECO:0000313" key="6">
    <source>
        <dbReference type="Proteomes" id="UP001268256"/>
    </source>
</evidence>
<evidence type="ECO:0000259" key="4">
    <source>
        <dbReference type="Pfam" id="PF07176"/>
    </source>
</evidence>
<dbReference type="Gene3D" id="3.40.50.1820">
    <property type="entry name" value="alpha/beta hydrolase"/>
    <property type="match status" value="1"/>
</dbReference>
<dbReference type="Pfam" id="PF07176">
    <property type="entry name" value="DUF1400"/>
    <property type="match status" value="1"/>
</dbReference>
<protein>
    <submittedName>
        <fullName evidence="5">Alpha/beta hydrolase</fullName>
    </submittedName>
</protein>
<name>A0AAE4FRB0_9CYAN</name>
<dbReference type="InterPro" id="IPR029058">
    <property type="entry name" value="AB_hydrolase_fold"/>
</dbReference>
<dbReference type="InterPro" id="IPR010802">
    <property type="entry name" value="DUF1400"/>
</dbReference>
<dbReference type="Pfam" id="PF03403">
    <property type="entry name" value="PAF-AH_p_II"/>
    <property type="match status" value="1"/>
</dbReference>
<sequence length="583" mass="63350">MDSYRPLFQLADVRPLIQSLARVMRVGVIGVMLAWGQPILVFGAERVVVSYFILERSISLSELTHYAETGKTSRRLRAYLDALAPHQREQLRTALQERLILEPVAVAQLLYSPLGEAMLEQVSTVVQSESRQANAQALRAALILAATDPQGLSALSLIRHYPAKAMRVDLTKGLEILKTFQLLVRQSQSVLASVRQQSQAEAANQAPISPQSMQALTEPGPWRVQVLSWTVTDNSSIRLARTGQPRTLNVEVYLPTPPPPTPIPLVVISHGLGADRYSYAYLGEHLASHGLAVAAIEHPGSSMQHLLSFSGGDSDSLRAGQEFIDRPLDISFILNQLSQYPAYLRPWPGRVNPQEVLVIGQSFGGYTALRLAGAALNRAKLKQNCPPSLSASLNVSLLLQCQALSLPPDTDNLTDPRVKAVLAINPISSKIFGPAGLAAVRVPVMIVAGSADTIAPALAEQVLPFTWLKTPHRYLVLMDEATHFSTIGQSQADTTGMPIPIALIGPTPRQSRYYLRALSLAFVNTYLHQDQSMEVYLSAAAAQALSQPPLTIHITQAWNATALNSALQNLDQPVSPPPVMLAH</sequence>
<accession>A0AAE4FRB0</accession>
<dbReference type="PANTHER" id="PTHR10272">
    <property type="entry name" value="PLATELET-ACTIVATING FACTOR ACETYLHYDROLASE"/>
    <property type="match status" value="1"/>
</dbReference>
<dbReference type="RefSeq" id="WP_322876804.1">
    <property type="nucleotide sequence ID" value="NZ_JAVMIP010000001.1"/>
</dbReference>
<gene>
    <name evidence="5" type="ORF">RIF25_01590</name>
</gene>
<organism evidence="5 6">
    <name type="scientific">Pseudocalidococcus azoricus BACA0444</name>
    <dbReference type="NCBI Taxonomy" id="2918990"/>
    <lineage>
        <taxon>Bacteria</taxon>
        <taxon>Bacillati</taxon>
        <taxon>Cyanobacteriota</taxon>
        <taxon>Cyanophyceae</taxon>
        <taxon>Acaryochloridales</taxon>
        <taxon>Thermosynechococcaceae</taxon>
        <taxon>Pseudocalidococcus</taxon>
        <taxon>Pseudocalidococcus azoricus</taxon>
    </lineage>
</organism>
<dbReference type="GO" id="GO:0003847">
    <property type="term" value="F:1-alkyl-2-acetylglycerophosphocholine esterase activity"/>
    <property type="evidence" value="ECO:0007669"/>
    <property type="project" value="TreeGrafter"/>
</dbReference>
<keyword evidence="2" id="KW-0442">Lipid degradation</keyword>